<feature type="region of interest" description="Disordered" evidence="1">
    <location>
        <begin position="1"/>
        <end position="20"/>
    </location>
</feature>
<feature type="compositionally biased region" description="Acidic residues" evidence="1">
    <location>
        <begin position="1"/>
        <end position="10"/>
    </location>
</feature>
<dbReference type="EMBL" id="CAJVCH010266506">
    <property type="protein sequence ID" value="CAG7734300.1"/>
    <property type="molecule type" value="Genomic_DNA"/>
</dbReference>
<dbReference type="AlphaFoldDB" id="A0A8J2P745"/>
<evidence type="ECO:0000256" key="1">
    <source>
        <dbReference type="SAM" id="MobiDB-lite"/>
    </source>
</evidence>
<name>A0A8J2P745_9HEXA</name>
<protein>
    <submittedName>
        <fullName evidence="2">Uncharacterized protein</fullName>
    </submittedName>
</protein>
<comment type="caution">
    <text evidence="2">The sequence shown here is derived from an EMBL/GenBank/DDBJ whole genome shotgun (WGS) entry which is preliminary data.</text>
</comment>
<reference evidence="2" key="1">
    <citation type="submission" date="2021-06" db="EMBL/GenBank/DDBJ databases">
        <authorList>
            <person name="Hodson N. C."/>
            <person name="Mongue J. A."/>
            <person name="Jaron S. K."/>
        </authorList>
    </citation>
    <scope>NUCLEOTIDE SEQUENCE</scope>
</reference>
<organism evidence="2 3">
    <name type="scientific">Allacma fusca</name>
    <dbReference type="NCBI Taxonomy" id="39272"/>
    <lineage>
        <taxon>Eukaryota</taxon>
        <taxon>Metazoa</taxon>
        <taxon>Ecdysozoa</taxon>
        <taxon>Arthropoda</taxon>
        <taxon>Hexapoda</taxon>
        <taxon>Collembola</taxon>
        <taxon>Symphypleona</taxon>
        <taxon>Sminthuridae</taxon>
        <taxon>Allacma</taxon>
    </lineage>
</organism>
<accession>A0A8J2P745</accession>
<evidence type="ECO:0000313" key="3">
    <source>
        <dbReference type="Proteomes" id="UP000708208"/>
    </source>
</evidence>
<evidence type="ECO:0000313" key="2">
    <source>
        <dbReference type="EMBL" id="CAG7734300.1"/>
    </source>
</evidence>
<gene>
    <name evidence="2" type="ORF">AFUS01_LOCUS22698</name>
</gene>
<sequence length="45" mass="4584">KDEGMEEGGEESSLVGNSFLTGPGQKGVVAALGLETVPNDLSFNC</sequence>
<keyword evidence="3" id="KW-1185">Reference proteome</keyword>
<feature type="non-terminal residue" evidence="2">
    <location>
        <position position="1"/>
    </location>
</feature>
<dbReference type="Proteomes" id="UP000708208">
    <property type="component" value="Unassembled WGS sequence"/>
</dbReference>
<proteinExistence type="predicted"/>